<evidence type="ECO:0000313" key="4">
    <source>
        <dbReference type="Proteomes" id="UP000192815"/>
    </source>
</evidence>
<dbReference type="InterPro" id="IPR050266">
    <property type="entry name" value="AB_hydrolase_sf"/>
</dbReference>
<evidence type="ECO:0000256" key="1">
    <source>
        <dbReference type="ARBA" id="ARBA00022801"/>
    </source>
</evidence>
<gene>
    <name evidence="3" type="ORF">BZK31_01505</name>
</gene>
<dbReference type="GO" id="GO:0016020">
    <property type="term" value="C:membrane"/>
    <property type="evidence" value="ECO:0007669"/>
    <property type="project" value="TreeGrafter"/>
</dbReference>
<evidence type="ECO:0000259" key="2">
    <source>
        <dbReference type="Pfam" id="PF12697"/>
    </source>
</evidence>
<proteinExistence type="predicted"/>
<dbReference type="InterPro" id="IPR029058">
    <property type="entry name" value="AB_hydrolase_fold"/>
</dbReference>
<keyword evidence="1" id="KW-0378">Hydrolase</keyword>
<feature type="domain" description="AB hydrolase-1" evidence="2">
    <location>
        <begin position="5"/>
        <end position="232"/>
    </location>
</feature>
<dbReference type="PANTHER" id="PTHR43798:SF31">
    <property type="entry name" value="AB HYDROLASE SUPERFAMILY PROTEIN YCLE"/>
    <property type="match status" value="1"/>
</dbReference>
<sequence length="247" mass="26378">MRDRLILLPGWGLGVSPLEPLAAALRGLDEHLRVEVEPLPDIDSSDLADWLDELDANVPDDAWLGGWSLGGMLAAELAARRGERCCGLFTLASNACFVTQGAWPHAMPVQDFDAFLAGCAVEPDATLKRFSLLCTQGAEDSRGLARLLKAGAPHTSATALVDGLKILQQLDTRSALQTYRGPQLHLFAGLDAFVPAEAASDLLDLLPDVEVGVIEQASHAFLLENPHGVAAAIQAFLHESEHGPQHD</sequence>
<dbReference type="EMBL" id="MUIO01000003">
    <property type="protein sequence ID" value="ORC61980.1"/>
    <property type="molecule type" value="Genomic_DNA"/>
</dbReference>
<organism evidence="3 4">
    <name type="scientific">Pseudomonas floridensis</name>
    <dbReference type="NCBI Taxonomy" id="1958950"/>
    <lineage>
        <taxon>Bacteria</taxon>
        <taxon>Pseudomonadati</taxon>
        <taxon>Pseudomonadota</taxon>
        <taxon>Gammaproteobacteria</taxon>
        <taxon>Pseudomonadales</taxon>
        <taxon>Pseudomonadaceae</taxon>
        <taxon>Pseudomonas</taxon>
    </lineage>
</organism>
<dbReference type="SUPFAM" id="SSF53474">
    <property type="entry name" value="alpha/beta-Hydrolases"/>
    <property type="match status" value="1"/>
</dbReference>
<keyword evidence="4" id="KW-1185">Reference proteome</keyword>
<dbReference type="OrthoDB" id="9780744at2"/>
<dbReference type="PANTHER" id="PTHR43798">
    <property type="entry name" value="MONOACYLGLYCEROL LIPASE"/>
    <property type="match status" value="1"/>
</dbReference>
<dbReference type="Proteomes" id="UP000192815">
    <property type="component" value="Unassembled WGS sequence"/>
</dbReference>
<name>A0A1X0NC21_9PSED</name>
<reference evidence="4" key="1">
    <citation type="submission" date="2017-02" db="EMBL/GenBank/DDBJ databases">
        <title>Pseudomonas floridae sp. nov., a novel pathogenic bacterial species isolated from tomato.</title>
        <authorList>
            <person name="Timilsina S."/>
            <person name="Vallad G.E."/>
            <person name="Jones J.B."/>
        </authorList>
    </citation>
    <scope>NUCLEOTIDE SEQUENCE [LARGE SCALE GENOMIC DNA]</scope>
    <source>
        <strain evidence="4">GEV388</strain>
    </source>
</reference>
<dbReference type="Pfam" id="PF12697">
    <property type="entry name" value="Abhydrolase_6"/>
    <property type="match status" value="1"/>
</dbReference>
<dbReference type="AlphaFoldDB" id="A0A1X0NC21"/>
<accession>A0A1X0NC21</accession>
<dbReference type="STRING" id="1958950.BZK31_01505"/>
<dbReference type="GO" id="GO:0016787">
    <property type="term" value="F:hydrolase activity"/>
    <property type="evidence" value="ECO:0007669"/>
    <property type="project" value="UniProtKB-KW"/>
</dbReference>
<dbReference type="InterPro" id="IPR000073">
    <property type="entry name" value="AB_hydrolase_1"/>
</dbReference>
<comment type="caution">
    <text evidence="3">The sequence shown here is derived from an EMBL/GenBank/DDBJ whole genome shotgun (WGS) entry which is preliminary data.</text>
</comment>
<protein>
    <submittedName>
        <fullName evidence="3">Transporter</fullName>
    </submittedName>
</protein>
<dbReference type="RefSeq" id="WP_083180990.1">
    <property type="nucleotide sequence ID" value="NZ_CBCRZR010000031.1"/>
</dbReference>
<evidence type="ECO:0000313" key="3">
    <source>
        <dbReference type="EMBL" id="ORC61980.1"/>
    </source>
</evidence>
<dbReference type="Gene3D" id="3.40.50.1820">
    <property type="entry name" value="alpha/beta hydrolase"/>
    <property type="match status" value="1"/>
</dbReference>